<reference evidence="11 12" key="1">
    <citation type="journal article" date="2012" name="PLoS Pathog.">
        <title>Diverse lifestyles and strategies of plant pathogenesis encoded in the genomes of eighteen Dothideomycetes fungi.</title>
        <authorList>
            <person name="Ohm R.A."/>
            <person name="Feau N."/>
            <person name="Henrissat B."/>
            <person name="Schoch C.L."/>
            <person name="Horwitz B.A."/>
            <person name="Barry K.W."/>
            <person name="Condon B.J."/>
            <person name="Copeland A.C."/>
            <person name="Dhillon B."/>
            <person name="Glaser F."/>
            <person name="Hesse C.N."/>
            <person name="Kosti I."/>
            <person name="LaButti K."/>
            <person name="Lindquist E.A."/>
            <person name="Lucas S."/>
            <person name="Salamov A.A."/>
            <person name="Bradshaw R.E."/>
            <person name="Ciuffetti L."/>
            <person name="Hamelin R.C."/>
            <person name="Kema G.H.J."/>
            <person name="Lawrence C."/>
            <person name="Scott J.A."/>
            <person name="Spatafora J.W."/>
            <person name="Turgeon B.G."/>
            <person name="de Wit P.J.G.M."/>
            <person name="Zhong S."/>
            <person name="Goodwin S.B."/>
            <person name="Grigoriev I.V."/>
        </authorList>
    </citation>
    <scope>NUCLEOTIDE SEQUENCE [LARGE SCALE GENOMIC DNA]</scope>
    <source>
        <strain evidence="11 12">UAMH 10762</strain>
    </source>
</reference>
<evidence type="ECO:0000256" key="6">
    <source>
        <dbReference type="ARBA" id="ARBA00022989"/>
    </source>
</evidence>
<evidence type="ECO:0000256" key="5">
    <source>
        <dbReference type="ARBA" id="ARBA00022970"/>
    </source>
</evidence>
<dbReference type="PANTHER" id="PTHR22950:SF692">
    <property type="entry name" value="TRANSMEMBRANE AMINO ACID TRANSPORTER FAMILY PROTEIN"/>
    <property type="match status" value="1"/>
</dbReference>
<feature type="transmembrane region" description="Helical" evidence="9">
    <location>
        <begin position="534"/>
        <end position="554"/>
    </location>
</feature>
<evidence type="ECO:0000256" key="9">
    <source>
        <dbReference type="SAM" id="Phobius"/>
    </source>
</evidence>
<dbReference type="AlphaFoldDB" id="M2NM94"/>
<name>M2NM94_BAUPA</name>
<dbReference type="GeneID" id="19116091"/>
<feature type="transmembrane region" description="Helical" evidence="9">
    <location>
        <begin position="238"/>
        <end position="257"/>
    </location>
</feature>
<protein>
    <recommendedName>
        <fullName evidence="10">Amino acid transporter transmembrane domain-containing protein</fullName>
    </recommendedName>
</protein>
<keyword evidence="7 9" id="KW-0472">Membrane</keyword>
<sequence>MANLNSLEGFLRSIRRAANSAGLQPALRTVVLRDGEHVTEEHRHREHEDRPPTDGGVEEERDNTQLSSQPRKLHHSEPPPDDVSPLVQQDQPGHQHGGFEPLHTKLHEVSRNRVMQLSQRRKESRAQQKDEEREPLLTKQIRREDGTEGEVIVGQSTLPQTIFNSSNVLIGVGMLSLPLGIRCAGWIIGLGSLIASALVTKYTASLLAKFLDADSSLANFADIAYIAFGEKGRLATSILFTLELTAACVGLVVLFADSLKSLMEGPSDAHWKILCGCILLPLNFVPMRLLSFTSFLGIFCGFALVVCVFVAGFLKSSSPGSLLEVATTYAFPESWKALPLSFGLIMAVWGGHGVFPNIYRDMRHPHKYESGLRLIFSFVALVDVTMAVIGYLLYGNLTKDEITTNILTTDGYPQALSVLLLVLVAIVPLTKFPLKCDDGCSPIISTLEVHFRVEPRAATVKPNKLNQSAVLSRLLEAVFRIGVNVIIVVLALVVPSFEVISAIMGATFCFLICVILPVLFHLKMFRGQIPRSQLIFDWTVIVVCTILAVAGTVWEILPKSWMGLRAAG</sequence>
<evidence type="ECO:0000313" key="11">
    <source>
        <dbReference type="EMBL" id="EMD00301.1"/>
    </source>
</evidence>
<feature type="transmembrane region" description="Helical" evidence="9">
    <location>
        <begin position="414"/>
        <end position="434"/>
    </location>
</feature>
<feature type="compositionally biased region" description="Basic and acidic residues" evidence="8">
    <location>
        <begin position="120"/>
        <end position="138"/>
    </location>
</feature>
<dbReference type="GO" id="GO:0005774">
    <property type="term" value="C:vacuolar membrane"/>
    <property type="evidence" value="ECO:0007669"/>
    <property type="project" value="TreeGrafter"/>
</dbReference>
<comment type="similarity">
    <text evidence="2">Belongs to the amino acid/polyamine transporter 2 family.</text>
</comment>
<evidence type="ECO:0000256" key="7">
    <source>
        <dbReference type="ARBA" id="ARBA00023136"/>
    </source>
</evidence>
<dbReference type="KEGG" id="bcom:BAUCODRAFT_63649"/>
<dbReference type="PANTHER" id="PTHR22950">
    <property type="entry name" value="AMINO ACID TRANSPORTER"/>
    <property type="match status" value="1"/>
</dbReference>
<keyword evidence="3" id="KW-0813">Transport</keyword>
<evidence type="ECO:0000256" key="1">
    <source>
        <dbReference type="ARBA" id="ARBA00004141"/>
    </source>
</evidence>
<evidence type="ECO:0000256" key="8">
    <source>
        <dbReference type="SAM" id="MobiDB-lite"/>
    </source>
</evidence>
<organism evidence="11 12">
    <name type="scientific">Baudoinia panamericana (strain UAMH 10762)</name>
    <name type="common">Angels' share fungus</name>
    <name type="synonym">Baudoinia compniacensis (strain UAMH 10762)</name>
    <dbReference type="NCBI Taxonomy" id="717646"/>
    <lineage>
        <taxon>Eukaryota</taxon>
        <taxon>Fungi</taxon>
        <taxon>Dikarya</taxon>
        <taxon>Ascomycota</taxon>
        <taxon>Pezizomycotina</taxon>
        <taxon>Dothideomycetes</taxon>
        <taxon>Dothideomycetidae</taxon>
        <taxon>Mycosphaerellales</taxon>
        <taxon>Teratosphaeriaceae</taxon>
        <taxon>Baudoinia</taxon>
    </lineage>
</organism>
<dbReference type="HOGENOM" id="CLU_009646_8_1_1"/>
<accession>M2NM94</accession>
<feature type="transmembrane region" description="Helical" evidence="9">
    <location>
        <begin position="337"/>
        <end position="359"/>
    </location>
</feature>
<feature type="domain" description="Amino acid transporter transmembrane" evidence="10">
    <location>
        <begin position="155"/>
        <end position="554"/>
    </location>
</feature>
<dbReference type="Proteomes" id="UP000011761">
    <property type="component" value="Unassembled WGS sequence"/>
</dbReference>
<gene>
    <name evidence="11" type="ORF">BAUCODRAFT_63649</name>
</gene>
<evidence type="ECO:0000313" key="12">
    <source>
        <dbReference type="Proteomes" id="UP000011761"/>
    </source>
</evidence>
<feature type="transmembrane region" description="Helical" evidence="9">
    <location>
        <begin position="269"/>
        <end position="285"/>
    </location>
</feature>
<feature type="compositionally biased region" description="Basic and acidic residues" evidence="8">
    <location>
        <begin position="33"/>
        <end position="52"/>
    </location>
</feature>
<dbReference type="InterPro" id="IPR013057">
    <property type="entry name" value="AA_transpt_TM"/>
</dbReference>
<feature type="region of interest" description="Disordered" evidence="8">
    <location>
        <begin position="33"/>
        <end position="138"/>
    </location>
</feature>
<dbReference type="OMA" id="CAPEREI"/>
<feature type="compositionally biased region" description="Basic and acidic residues" evidence="8">
    <location>
        <begin position="102"/>
        <end position="111"/>
    </location>
</feature>
<dbReference type="Gene3D" id="1.20.1740.10">
    <property type="entry name" value="Amino acid/polyamine transporter I"/>
    <property type="match status" value="1"/>
</dbReference>
<comment type="subcellular location">
    <subcellularLocation>
        <location evidence="1">Membrane</location>
        <topology evidence="1">Multi-pass membrane protein</topology>
    </subcellularLocation>
</comment>
<dbReference type="GO" id="GO:0015179">
    <property type="term" value="F:L-amino acid transmembrane transporter activity"/>
    <property type="evidence" value="ECO:0007669"/>
    <property type="project" value="TreeGrafter"/>
</dbReference>
<dbReference type="EMBL" id="KB445551">
    <property type="protein sequence ID" value="EMD00301.1"/>
    <property type="molecule type" value="Genomic_DNA"/>
</dbReference>
<keyword evidence="12" id="KW-1185">Reference proteome</keyword>
<keyword evidence="5" id="KW-0029">Amino-acid transport</keyword>
<evidence type="ECO:0000256" key="4">
    <source>
        <dbReference type="ARBA" id="ARBA00022692"/>
    </source>
</evidence>
<feature type="transmembrane region" description="Helical" evidence="9">
    <location>
        <begin position="474"/>
        <end position="494"/>
    </location>
</feature>
<keyword evidence="4 9" id="KW-0812">Transmembrane</keyword>
<evidence type="ECO:0000256" key="3">
    <source>
        <dbReference type="ARBA" id="ARBA00022448"/>
    </source>
</evidence>
<feature type="transmembrane region" description="Helical" evidence="9">
    <location>
        <begin position="500"/>
        <end position="522"/>
    </location>
</feature>
<proteinExistence type="inferred from homology"/>
<dbReference type="eggNOG" id="KOG1303">
    <property type="taxonomic scope" value="Eukaryota"/>
</dbReference>
<dbReference type="OrthoDB" id="655540at2759"/>
<keyword evidence="6 9" id="KW-1133">Transmembrane helix</keyword>
<evidence type="ECO:0000259" key="10">
    <source>
        <dbReference type="Pfam" id="PF01490"/>
    </source>
</evidence>
<dbReference type="Pfam" id="PF01490">
    <property type="entry name" value="Aa_trans"/>
    <property type="match status" value="1"/>
</dbReference>
<feature type="transmembrane region" description="Helical" evidence="9">
    <location>
        <begin position="292"/>
        <end position="314"/>
    </location>
</feature>
<dbReference type="RefSeq" id="XP_007672801.1">
    <property type="nucleotide sequence ID" value="XM_007674611.1"/>
</dbReference>
<feature type="transmembrane region" description="Helical" evidence="9">
    <location>
        <begin position="168"/>
        <end position="199"/>
    </location>
</feature>
<feature type="transmembrane region" description="Helical" evidence="9">
    <location>
        <begin position="371"/>
        <end position="394"/>
    </location>
</feature>
<evidence type="ECO:0000256" key="2">
    <source>
        <dbReference type="ARBA" id="ARBA00008066"/>
    </source>
</evidence>